<evidence type="ECO:0000313" key="3">
    <source>
        <dbReference type="EMBL" id="KAF2141587.1"/>
    </source>
</evidence>
<proteinExistence type="predicted"/>
<keyword evidence="1" id="KW-0560">Oxidoreductase</keyword>
<reference evidence="3" key="1">
    <citation type="journal article" date="2020" name="Stud. Mycol.">
        <title>101 Dothideomycetes genomes: a test case for predicting lifestyles and emergence of pathogens.</title>
        <authorList>
            <person name="Haridas S."/>
            <person name="Albert R."/>
            <person name="Binder M."/>
            <person name="Bloem J."/>
            <person name="Labutti K."/>
            <person name="Salamov A."/>
            <person name="Andreopoulos B."/>
            <person name="Baker S."/>
            <person name="Barry K."/>
            <person name="Bills G."/>
            <person name="Bluhm B."/>
            <person name="Cannon C."/>
            <person name="Castanera R."/>
            <person name="Culley D."/>
            <person name="Daum C."/>
            <person name="Ezra D."/>
            <person name="Gonzalez J."/>
            <person name="Henrissat B."/>
            <person name="Kuo A."/>
            <person name="Liang C."/>
            <person name="Lipzen A."/>
            <person name="Lutzoni F."/>
            <person name="Magnuson J."/>
            <person name="Mondo S."/>
            <person name="Nolan M."/>
            <person name="Ohm R."/>
            <person name="Pangilinan J."/>
            <person name="Park H.-J."/>
            <person name="Ramirez L."/>
            <person name="Alfaro M."/>
            <person name="Sun H."/>
            <person name="Tritt A."/>
            <person name="Yoshinaga Y."/>
            <person name="Zwiers L.-H."/>
            <person name="Turgeon B."/>
            <person name="Goodwin S."/>
            <person name="Spatafora J."/>
            <person name="Crous P."/>
            <person name="Grigoriev I."/>
        </authorList>
    </citation>
    <scope>NUCLEOTIDE SEQUENCE</scope>
    <source>
        <strain evidence="3">CBS 121167</strain>
    </source>
</reference>
<protein>
    <recommendedName>
        <fullName evidence="2">NADP-dependent oxidoreductase domain-containing protein</fullName>
    </recommendedName>
</protein>
<dbReference type="CDD" id="cd19075">
    <property type="entry name" value="AKR_AKR7A1-5"/>
    <property type="match status" value="1"/>
</dbReference>
<name>A0A6A6BFA4_9PEZI</name>
<sequence>MLLLSSPPTLIFGGASIGDAYNTVSAVSDLLSTLQTLGIHRIDTAARYPSPRPGTSELLLGEVSAAKQGFAIDTKIIPLGDGSGSLAPQAVGRSLDGSYQRLKLGEDANVNVLYCHCPDPQTPLEEQAGGLDAQFRRGLFKQLGISNFSPEMLQDFLTICDRHGFIKPSVYQGQYNVLCRDVEKDLLPILRRHGIAFVAFSPLAGGFLTGRLTTGDVAGTRFSDGNVMGQYLRVQYDRHEMHTAVKALQDALKREGIGNVEACLRWICWHSALREGDGIILGASRLEQLNKNCEAVKRGPLPESIVQVMDALGNMEESS</sequence>
<dbReference type="SUPFAM" id="SSF51430">
    <property type="entry name" value="NAD(P)-linked oxidoreductase"/>
    <property type="match status" value="1"/>
</dbReference>
<dbReference type="InterPro" id="IPR023210">
    <property type="entry name" value="NADP_OxRdtase_dom"/>
</dbReference>
<accession>A0A6A6BFA4</accession>
<dbReference type="RefSeq" id="XP_033397299.1">
    <property type="nucleotide sequence ID" value="XM_033545700.1"/>
</dbReference>
<dbReference type="EMBL" id="ML995486">
    <property type="protein sequence ID" value="KAF2141587.1"/>
    <property type="molecule type" value="Genomic_DNA"/>
</dbReference>
<dbReference type="PANTHER" id="PTHR43364">
    <property type="entry name" value="NADH-SPECIFIC METHYLGLYOXAL REDUCTASE-RELATED"/>
    <property type="match status" value="1"/>
</dbReference>
<dbReference type="OrthoDB" id="48988at2759"/>
<dbReference type="Proteomes" id="UP000799438">
    <property type="component" value="Unassembled WGS sequence"/>
</dbReference>
<gene>
    <name evidence="3" type="ORF">K452DRAFT_351175</name>
</gene>
<dbReference type="GO" id="GO:0016491">
    <property type="term" value="F:oxidoreductase activity"/>
    <property type="evidence" value="ECO:0007669"/>
    <property type="project" value="UniProtKB-KW"/>
</dbReference>
<dbReference type="PANTHER" id="PTHR43364:SF4">
    <property type="entry name" value="NAD(P)-LINKED OXIDOREDUCTASE SUPERFAMILY PROTEIN"/>
    <property type="match status" value="1"/>
</dbReference>
<evidence type="ECO:0000313" key="4">
    <source>
        <dbReference type="Proteomes" id="UP000799438"/>
    </source>
</evidence>
<dbReference type="InterPro" id="IPR036812">
    <property type="entry name" value="NAD(P)_OxRdtase_dom_sf"/>
</dbReference>
<dbReference type="Gene3D" id="3.20.20.100">
    <property type="entry name" value="NADP-dependent oxidoreductase domain"/>
    <property type="match status" value="1"/>
</dbReference>
<dbReference type="InterPro" id="IPR050523">
    <property type="entry name" value="AKR_Detox_Biosynth"/>
</dbReference>
<dbReference type="InterPro" id="IPR018170">
    <property type="entry name" value="Aldo/ket_reductase_CS"/>
</dbReference>
<keyword evidence="4" id="KW-1185">Reference proteome</keyword>
<dbReference type="GeneID" id="54303208"/>
<evidence type="ECO:0000259" key="2">
    <source>
        <dbReference type="Pfam" id="PF00248"/>
    </source>
</evidence>
<dbReference type="AlphaFoldDB" id="A0A6A6BFA4"/>
<dbReference type="Pfam" id="PF00248">
    <property type="entry name" value="Aldo_ket_red"/>
    <property type="match status" value="1"/>
</dbReference>
<feature type="domain" description="NADP-dependent oxidoreductase" evidence="2">
    <location>
        <begin position="10"/>
        <end position="312"/>
    </location>
</feature>
<dbReference type="PROSITE" id="PS00062">
    <property type="entry name" value="ALDOKETO_REDUCTASE_2"/>
    <property type="match status" value="1"/>
</dbReference>
<organism evidence="3 4">
    <name type="scientific">Aplosporella prunicola CBS 121167</name>
    <dbReference type="NCBI Taxonomy" id="1176127"/>
    <lineage>
        <taxon>Eukaryota</taxon>
        <taxon>Fungi</taxon>
        <taxon>Dikarya</taxon>
        <taxon>Ascomycota</taxon>
        <taxon>Pezizomycotina</taxon>
        <taxon>Dothideomycetes</taxon>
        <taxon>Dothideomycetes incertae sedis</taxon>
        <taxon>Botryosphaeriales</taxon>
        <taxon>Aplosporellaceae</taxon>
        <taxon>Aplosporella</taxon>
    </lineage>
</organism>
<evidence type="ECO:0000256" key="1">
    <source>
        <dbReference type="ARBA" id="ARBA00023002"/>
    </source>
</evidence>